<evidence type="ECO:0000313" key="4">
    <source>
        <dbReference type="Proteomes" id="UP001154114"/>
    </source>
</evidence>
<gene>
    <name evidence="3" type="ORF">CINC_LOCUS12714</name>
</gene>
<dbReference type="EMBL" id="LR824011">
    <property type="protein sequence ID" value="CAH0627330.1"/>
    <property type="molecule type" value="Genomic_DNA"/>
</dbReference>
<feature type="compositionally biased region" description="Basic and acidic residues" evidence="2">
    <location>
        <begin position="377"/>
        <end position="391"/>
    </location>
</feature>
<feature type="compositionally biased region" description="Basic residues" evidence="2">
    <location>
        <begin position="747"/>
        <end position="756"/>
    </location>
</feature>
<organism evidence="3 4">
    <name type="scientific">Chrysodeixis includens</name>
    <name type="common">Soybean looper</name>
    <name type="synonym">Pseudoplusia includens</name>
    <dbReference type="NCBI Taxonomy" id="689277"/>
    <lineage>
        <taxon>Eukaryota</taxon>
        <taxon>Metazoa</taxon>
        <taxon>Ecdysozoa</taxon>
        <taxon>Arthropoda</taxon>
        <taxon>Hexapoda</taxon>
        <taxon>Insecta</taxon>
        <taxon>Pterygota</taxon>
        <taxon>Neoptera</taxon>
        <taxon>Endopterygota</taxon>
        <taxon>Lepidoptera</taxon>
        <taxon>Glossata</taxon>
        <taxon>Ditrysia</taxon>
        <taxon>Noctuoidea</taxon>
        <taxon>Noctuidae</taxon>
        <taxon>Plusiinae</taxon>
        <taxon>Chrysodeixis</taxon>
    </lineage>
</organism>
<evidence type="ECO:0000313" key="3">
    <source>
        <dbReference type="EMBL" id="CAH0627330.1"/>
    </source>
</evidence>
<feature type="compositionally biased region" description="Basic and acidic residues" evidence="2">
    <location>
        <begin position="119"/>
        <end position="148"/>
    </location>
</feature>
<sequence length="1045" mass="119566">MEELYDDLDNYNEVNCLQELRTENTELKVKLEEHATAMEKLQKQILQDYDTLASEFKQLENNYSSLLKTARSEIERKTQRITQLNKEKDMMIINAVQKGVNIKRHFNKVPQGPDPNKMPTEKPAGHEVKEGLKTKNIEAKNESREAQSKDNVPVLKPSNKSDCHKPKENPIYHKSEHPAVASSIRDRRKSTPAVPMPYDKFSSEEEFDQNNPAKSNRDIPSSSKFDRRNSNRYDRPSNRSETSSLDDRNLNYRESSRNYQDYNKDSGYKGGRPSRQYDIPHHDKNSYKRRDKYDSSSRHRKHYSPERGPRGSQKDFKDDYARHEHDRYRTPESPTREPFNRYHQRNEDRHSNFDRHAHDYDKHRSSYEQRSAPKHRMSTDYDEPHSKRLRTENFGNPDVHFKEDHHKPHHSHDSQRASAFSPDEYDNRHATCQSPDYEHFDSAVTNPKEIMASAATPLDDPRVTSKKYVIKKENGKEVLLTAVGRNVDIKPIDKIGWKFEAVDVPVALVRRPSQCSEGLVKDINCLSHDSVESGEICFDSDNERSERNKAKEVYHTENDTKISSKQDTNLDKSEKPIAKYKIPKVGQSNKKADAKLNVPVIEVDENAAKSKNVVDKVVIVDSSKKVTDKPEYKHKNISSNKVKNHKSDEDESQKQVLNNTLTAKIAIVADDLELSDENSDNVDTHKLVTEKKHIKEQLKINKTKKDESKNKISNNTNSQLDKVTETISEAVQVPVHEKSKESDSVKKQHSKKKRSKSKDSSSKDVVKHTDEMPESEKKSKTKKDKDSNESHNKFSELFGDSSSLMTPEDLGIPSYLPICENALDMKIDEMIDANTHPTSICPDVKSKTNDPAEQIITPKEVRKENKIRDVLRKSNTEEKEVSEKGHPSYSKGMISLDMYKNLNSETDANEPGVVQTVIISKGLQQQYDDSNAAIMETPASVAPLYDTNRNGPDSNRIQATISFKKQDMKALATSTPHKELTDFKIGTESAIKDFTNNSNNNLVKSPDSGAQTINQLQPTVDTQDAPDVRIFVKRRRKVVKQAPVT</sequence>
<evidence type="ECO:0000256" key="2">
    <source>
        <dbReference type="SAM" id="MobiDB-lite"/>
    </source>
</evidence>
<feature type="compositionally biased region" description="Basic and acidic residues" evidence="2">
    <location>
        <begin position="159"/>
        <end position="177"/>
    </location>
</feature>
<feature type="compositionally biased region" description="Basic and acidic residues" evidence="2">
    <location>
        <begin position="278"/>
        <end position="367"/>
    </location>
</feature>
<name>A0A9P0G170_CHRIL</name>
<feature type="compositionally biased region" description="Basic and acidic residues" evidence="2">
    <location>
        <begin position="699"/>
        <end position="710"/>
    </location>
</feature>
<feature type="compositionally biased region" description="Polar residues" evidence="2">
    <location>
        <begin position="209"/>
        <end position="223"/>
    </location>
</feature>
<dbReference type="AlphaFoldDB" id="A0A9P0G170"/>
<keyword evidence="1" id="KW-0175">Coiled coil</keyword>
<feature type="compositionally biased region" description="Polar residues" evidence="2">
    <location>
        <begin position="711"/>
        <end position="729"/>
    </location>
</feature>
<dbReference type="Proteomes" id="UP001154114">
    <property type="component" value="Chromosome 8"/>
</dbReference>
<feature type="region of interest" description="Disordered" evidence="2">
    <location>
        <begin position="627"/>
        <end position="653"/>
    </location>
</feature>
<accession>A0A9P0G170</accession>
<feature type="coiled-coil region" evidence="1">
    <location>
        <begin position="17"/>
        <end position="87"/>
    </location>
</feature>
<feature type="compositionally biased region" description="Basic and acidic residues" evidence="2">
    <location>
        <begin position="245"/>
        <end position="267"/>
    </location>
</feature>
<dbReference type="OrthoDB" id="1938039at2759"/>
<feature type="region of interest" description="Disordered" evidence="2">
    <location>
        <begin position="699"/>
        <end position="805"/>
    </location>
</feature>
<feature type="compositionally biased region" description="Basic and acidic residues" evidence="2">
    <location>
        <begin position="757"/>
        <end position="794"/>
    </location>
</feature>
<reference evidence="3" key="1">
    <citation type="submission" date="2021-12" db="EMBL/GenBank/DDBJ databases">
        <authorList>
            <person name="King R."/>
        </authorList>
    </citation>
    <scope>NUCLEOTIDE SEQUENCE</scope>
</reference>
<feature type="compositionally biased region" description="Basic and acidic residues" evidence="2">
    <location>
        <begin position="735"/>
        <end position="746"/>
    </location>
</feature>
<protein>
    <submittedName>
        <fullName evidence="3">Uncharacterized protein</fullName>
    </submittedName>
</protein>
<keyword evidence="4" id="KW-1185">Reference proteome</keyword>
<proteinExistence type="predicted"/>
<feature type="region of interest" description="Disordered" evidence="2">
    <location>
        <begin position="103"/>
        <end position="430"/>
    </location>
</feature>
<feature type="compositionally biased region" description="Basic and acidic residues" evidence="2">
    <location>
        <begin position="224"/>
        <end position="238"/>
    </location>
</feature>
<evidence type="ECO:0000256" key="1">
    <source>
        <dbReference type="SAM" id="Coils"/>
    </source>
</evidence>
<feature type="compositionally biased region" description="Basic and acidic residues" evidence="2">
    <location>
        <begin position="399"/>
        <end position="415"/>
    </location>
</feature>